<dbReference type="GO" id="GO:0016020">
    <property type="term" value="C:membrane"/>
    <property type="evidence" value="ECO:0007669"/>
    <property type="project" value="UniProtKB-SubCell"/>
</dbReference>
<sequence length="335" mass="35495">MIDRVTRLFALWTVLGVTWAWFVPDHFIWVADGRFAPFGQPLISVMLGVIMLGMGITLSTDDFRRVLALPSQVLAGVALQFTVMPLAGFAIAWAFALEPGLAVGLILVACCPGGTASNVVSYLARANVALSVTMTMASTLVAIALTPVLTGWLADVFIEIDRWNLFRGMLTVVLIPVVVGVAMNRYLPRLTSAVTRVSPLVSVLFVVVIVAGIIAGSKPLIEAHANVLLAAVFALHFTGFGLGYALSRLLRLSEASSRTISIEVGMQNSGLGASLASTPTFARQFPDALQAALAPVPSAISAVFHVLIGSLLASLWSRRPPERSGSESVVSRVEA</sequence>
<dbReference type="InterPro" id="IPR004710">
    <property type="entry name" value="Bilac:Na_transpt"/>
</dbReference>
<dbReference type="EMBL" id="BMHK01000001">
    <property type="protein sequence ID" value="GGB87082.1"/>
    <property type="molecule type" value="Genomic_DNA"/>
</dbReference>
<feature type="transmembrane region" description="Helical" evidence="5">
    <location>
        <begin position="166"/>
        <end position="187"/>
    </location>
</feature>
<evidence type="ECO:0000313" key="7">
    <source>
        <dbReference type="Proteomes" id="UP000608154"/>
    </source>
</evidence>
<dbReference type="InterPro" id="IPR002657">
    <property type="entry name" value="BilAc:Na_symport/Acr3"/>
</dbReference>
<protein>
    <submittedName>
        <fullName evidence="6">Transporter</fullName>
    </submittedName>
</protein>
<evidence type="ECO:0000313" key="6">
    <source>
        <dbReference type="EMBL" id="GGB87082.1"/>
    </source>
</evidence>
<keyword evidence="3 5" id="KW-1133">Transmembrane helix</keyword>
<reference evidence="6" key="1">
    <citation type="journal article" date="2014" name="Int. J. Syst. Evol. Microbiol.">
        <title>Complete genome sequence of Corynebacterium casei LMG S-19264T (=DSM 44701T), isolated from a smear-ripened cheese.</title>
        <authorList>
            <consortium name="US DOE Joint Genome Institute (JGI-PGF)"/>
            <person name="Walter F."/>
            <person name="Albersmeier A."/>
            <person name="Kalinowski J."/>
            <person name="Ruckert C."/>
        </authorList>
    </citation>
    <scope>NUCLEOTIDE SEQUENCE</scope>
    <source>
        <strain evidence="6">CGMCC 1.15095</strain>
    </source>
</reference>
<proteinExistence type="predicted"/>
<feature type="transmembrane region" description="Helical" evidence="5">
    <location>
        <begin position="73"/>
        <end position="95"/>
    </location>
</feature>
<feature type="transmembrane region" description="Helical" evidence="5">
    <location>
        <begin position="101"/>
        <end position="124"/>
    </location>
</feature>
<name>A0A916X3R1_9SPHN</name>
<organism evidence="6 7">
    <name type="scientific">Novosphingobium endophyticum</name>
    <dbReference type="NCBI Taxonomy" id="1955250"/>
    <lineage>
        <taxon>Bacteria</taxon>
        <taxon>Pseudomonadati</taxon>
        <taxon>Pseudomonadota</taxon>
        <taxon>Alphaproteobacteria</taxon>
        <taxon>Sphingomonadales</taxon>
        <taxon>Sphingomonadaceae</taxon>
        <taxon>Novosphingobium</taxon>
    </lineage>
</organism>
<gene>
    <name evidence="6" type="ORF">GCM10011494_01780</name>
</gene>
<feature type="transmembrane region" description="Helical" evidence="5">
    <location>
        <begin position="227"/>
        <end position="246"/>
    </location>
</feature>
<dbReference type="AlphaFoldDB" id="A0A916X3R1"/>
<evidence type="ECO:0000256" key="4">
    <source>
        <dbReference type="ARBA" id="ARBA00023136"/>
    </source>
</evidence>
<dbReference type="Gene3D" id="1.20.1530.20">
    <property type="match status" value="1"/>
</dbReference>
<keyword evidence="2 5" id="KW-0812">Transmembrane</keyword>
<keyword evidence="7" id="KW-1185">Reference proteome</keyword>
<feature type="transmembrane region" description="Helical" evidence="5">
    <location>
        <begin position="42"/>
        <end position="61"/>
    </location>
</feature>
<dbReference type="Pfam" id="PF01758">
    <property type="entry name" value="SBF"/>
    <property type="match status" value="1"/>
</dbReference>
<evidence type="ECO:0000256" key="1">
    <source>
        <dbReference type="ARBA" id="ARBA00004141"/>
    </source>
</evidence>
<feature type="transmembrane region" description="Helical" evidence="5">
    <location>
        <begin position="136"/>
        <end position="154"/>
    </location>
</feature>
<dbReference type="InterPro" id="IPR038770">
    <property type="entry name" value="Na+/solute_symporter_sf"/>
</dbReference>
<evidence type="ECO:0000256" key="3">
    <source>
        <dbReference type="ARBA" id="ARBA00022989"/>
    </source>
</evidence>
<dbReference type="RefSeq" id="WP_188767277.1">
    <property type="nucleotide sequence ID" value="NZ_BMHK01000001.1"/>
</dbReference>
<evidence type="ECO:0000256" key="2">
    <source>
        <dbReference type="ARBA" id="ARBA00022692"/>
    </source>
</evidence>
<feature type="transmembrane region" description="Helical" evidence="5">
    <location>
        <begin position="199"/>
        <end position="221"/>
    </location>
</feature>
<comment type="caution">
    <text evidence="6">The sequence shown here is derived from an EMBL/GenBank/DDBJ whole genome shotgun (WGS) entry which is preliminary data.</text>
</comment>
<evidence type="ECO:0000256" key="5">
    <source>
        <dbReference type="SAM" id="Phobius"/>
    </source>
</evidence>
<dbReference type="PANTHER" id="PTHR10361">
    <property type="entry name" value="SODIUM-BILE ACID COTRANSPORTER"/>
    <property type="match status" value="1"/>
</dbReference>
<feature type="transmembrane region" description="Helical" evidence="5">
    <location>
        <begin position="5"/>
        <end position="22"/>
    </location>
</feature>
<dbReference type="PANTHER" id="PTHR10361:SF28">
    <property type="entry name" value="P3 PROTEIN-RELATED"/>
    <property type="match status" value="1"/>
</dbReference>
<reference evidence="6" key="2">
    <citation type="submission" date="2020-09" db="EMBL/GenBank/DDBJ databases">
        <authorList>
            <person name="Sun Q."/>
            <person name="Zhou Y."/>
        </authorList>
    </citation>
    <scope>NUCLEOTIDE SEQUENCE</scope>
    <source>
        <strain evidence="6">CGMCC 1.15095</strain>
    </source>
</reference>
<dbReference type="Proteomes" id="UP000608154">
    <property type="component" value="Unassembled WGS sequence"/>
</dbReference>
<comment type="subcellular location">
    <subcellularLocation>
        <location evidence="1">Membrane</location>
        <topology evidence="1">Multi-pass membrane protein</topology>
    </subcellularLocation>
</comment>
<keyword evidence="4 5" id="KW-0472">Membrane</keyword>
<accession>A0A916X3R1</accession>